<feature type="transmembrane region" description="Helical" evidence="12">
    <location>
        <begin position="12"/>
        <end position="35"/>
    </location>
</feature>
<keyword evidence="8 12" id="KW-1133">Transmembrane helix</keyword>
<evidence type="ECO:0000313" key="15">
    <source>
        <dbReference type="Proteomes" id="UP000294289"/>
    </source>
</evidence>
<keyword evidence="7 12" id="KW-1278">Translocase</keyword>
<accession>A0A803GCE1</accession>
<comment type="subcellular location">
    <subcellularLocation>
        <location evidence="12 13">Cell membrane</location>
        <topology evidence="12 13">Multi-pass membrane protein</topology>
    </subcellularLocation>
    <subcellularLocation>
        <location evidence="1">Membrane</location>
        <topology evidence="1">Multi-pass membrane protein</topology>
    </subcellularLocation>
</comment>
<evidence type="ECO:0000256" key="5">
    <source>
        <dbReference type="ARBA" id="ARBA00022692"/>
    </source>
</evidence>
<keyword evidence="9 12" id="KW-0520">NAD</keyword>
<evidence type="ECO:0000256" key="4">
    <source>
        <dbReference type="ARBA" id="ARBA00022475"/>
    </source>
</evidence>
<dbReference type="GO" id="GO:0008137">
    <property type="term" value="F:NADH dehydrogenase (ubiquinone) activity"/>
    <property type="evidence" value="ECO:0007669"/>
    <property type="project" value="InterPro"/>
</dbReference>
<evidence type="ECO:0000256" key="10">
    <source>
        <dbReference type="ARBA" id="ARBA00023075"/>
    </source>
</evidence>
<evidence type="ECO:0000256" key="9">
    <source>
        <dbReference type="ARBA" id="ARBA00023027"/>
    </source>
</evidence>
<protein>
    <recommendedName>
        <fullName evidence="12">NADH-quinone oxidoreductase subunit A</fullName>
        <ecNumber evidence="12">7.1.1.-</ecNumber>
    </recommendedName>
    <alternativeName>
        <fullName evidence="12">NADH dehydrogenase I subunit A</fullName>
    </alternativeName>
    <alternativeName>
        <fullName evidence="12">NDH-1 subunit A</fullName>
    </alternativeName>
    <alternativeName>
        <fullName evidence="12">NUO1</fullName>
    </alternativeName>
</protein>
<keyword evidence="14" id="KW-0560">Oxidoreductase</keyword>
<keyword evidence="3 12" id="KW-0813">Transport</keyword>
<dbReference type="RefSeq" id="WP_157990772.1">
    <property type="nucleotide sequence ID" value="NZ_LR217737.1"/>
</dbReference>
<evidence type="ECO:0000256" key="7">
    <source>
        <dbReference type="ARBA" id="ARBA00022967"/>
    </source>
</evidence>
<dbReference type="GO" id="GO:0030964">
    <property type="term" value="C:NADH dehydrogenase complex"/>
    <property type="evidence" value="ECO:0007669"/>
    <property type="project" value="TreeGrafter"/>
</dbReference>
<reference evidence="14 15" key="1">
    <citation type="submission" date="2019-02" db="EMBL/GenBank/DDBJ databases">
        <authorList>
            <person name="Manzano-Marin A."/>
            <person name="Manzano-Marin A."/>
        </authorList>
    </citation>
    <scope>NUCLEOTIDE SEQUENCE [LARGE SCALE GENOMIC DNA]</scope>
    <source>
        <strain evidence="14 15">ErCipiceae</strain>
    </source>
</reference>
<proteinExistence type="inferred from homology"/>
<evidence type="ECO:0000256" key="1">
    <source>
        <dbReference type="ARBA" id="ARBA00004141"/>
    </source>
</evidence>
<evidence type="ECO:0000256" key="6">
    <source>
        <dbReference type="ARBA" id="ARBA00022719"/>
    </source>
</evidence>
<name>A0A803GCE1_9GAMM</name>
<evidence type="ECO:0000256" key="2">
    <source>
        <dbReference type="ARBA" id="ARBA00008472"/>
    </source>
</evidence>
<evidence type="ECO:0000256" key="8">
    <source>
        <dbReference type="ARBA" id="ARBA00022989"/>
    </source>
</evidence>
<evidence type="ECO:0000256" key="3">
    <source>
        <dbReference type="ARBA" id="ARBA00022448"/>
    </source>
</evidence>
<dbReference type="InterPro" id="IPR023043">
    <property type="entry name" value="NAD(P)H_OxRDtase_bac/plastid"/>
</dbReference>
<keyword evidence="10 12" id="KW-0830">Ubiquinone</keyword>
<evidence type="ECO:0000256" key="12">
    <source>
        <dbReference type="HAMAP-Rule" id="MF_01394"/>
    </source>
</evidence>
<keyword evidence="4 12" id="KW-1003">Cell membrane</keyword>
<dbReference type="EMBL" id="LR217737">
    <property type="protein sequence ID" value="VFP87218.1"/>
    <property type="molecule type" value="Genomic_DNA"/>
</dbReference>
<comment type="similarity">
    <text evidence="2 12 13">Belongs to the complex I subunit 3 family.</text>
</comment>
<dbReference type="InterPro" id="IPR000440">
    <property type="entry name" value="NADH_UbQ/plastoQ_OxRdtase_su3"/>
</dbReference>
<dbReference type="PANTHER" id="PTHR11058">
    <property type="entry name" value="NADH-UBIQUINONE OXIDOREDUCTASE CHAIN 3"/>
    <property type="match status" value="1"/>
</dbReference>
<evidence type="ECO:0000256" key="11">
    <source>
        <dbReference type="ARBA" id="ARBA00023136"/>
    </source>
</evidence>
<keyword evidence="6 12" id="KW-0874">Quinone</keyword>
<comment type="subunit">
    <text evidence="12">NDH-1 is composed of 13 different subunits. Subunits NuoA, H, J, K, L, M, N constitute the membrane sector of the complex.</text>
</comment>
<evidence type="ECO:0000256" key="13">
    <source>
        <dbReference type="RuleBase" id="RU003639"/>
    </source>
</evidence>
<dbReference type="GO" id="GO:0005886">
    <property type="term" value="C:plasma membrane"/>
    <property type="evidence" value="ECO:0007669"/>
    <property type="project" value="UniProtKB-SubCell"/>
</dbReference>
<dbReference type="AlphaFoldDB" id="A0A803GCE1"/>
<evidence type="ECO:0000313" key="14">
    <source>
        <dbReference type="EMBL" id="VFP87218.1"/>
    </source>
</evidence>
<organism evidence="14 15">
    <name type="scientific">Candidatus Erwinia haradaeae</name>
    <dbReference type="NCBI Taxonomy" id="1922217"/>
    <lineage>
        <taxon>Bacteria</taxon>
        <taxon>Pseudomonadati</taxon>
        <taxon>Pseudomonadota</taxon>
        <taxon>Gammaproteobacteria</taxon>
        <taxon>Enterobacterales</taxon>
        <taxon>Erwiniaceae</taxon>
        <taxon>Erwinia</taxon>
    </lineage>
</organism>
<dbReference type="Gene3D" id="1.20.58.1610">
    <property type="entry name" value="NADH:ubiquinone/plastoquinone oxidoreductase, chain 3"/>
    <property type="match status" value="1"/>
</dbReference>
<feature type="transmembrane region" description="Helical" evidence="12">
    <location>
        <begin position="66"/>
        <end position="88"/>
    </location>
</feature>
<dbReference type="OrthoDB" id="9791970at2"/>
<sequence>MSQSIVVSSDNWTFFSFIFSSVILCFIMLLGSWFLGSTLRGRHTHTPFESGISSVRGEQLRVSAKFYLVAMFFVIFDVEALYLYAWSISIRESGWVGFIEASLFVVVLIISLFYLVRSKALDWSPSYRNFNIVCTTISHVKKSQDIK</sequence>
<keyword evidence="5 12" id="KW-0812">Transmembrane</keyword>
<dbReference type="HAMAP" id="MF_01394">
    <property type="entry name" value="NDH1_NuoA"/>
    <property type="match status" value="1"/>
</dbReference>
<dbReference type="GO" id="GO:0048038">
    <property type="term" value="F:quinone binding"/>
    <property type="evidence" value="ECO:0007669"/>
    <property type="project" value="UniProtKB-KW"/>
</dbReference>
<feature type="transmembrane region" description="Helical" evidence="12">
    <location>
        <begin position="94"/>
        <end position="116"/>
    </location>
</feature>
<dbReference type="InterPro" id="IPR038430">
    <property type="entry name" value="NDAH_ubi_oxred_su3_sf"/>
</dbReference>
<dbReference type="PANTHER" id="PTHR11058:SF21">
    <property type="entry name" value="NADH-QUINONE OXIDOREDUCTASE SUBUNIT A"/>
    <property type="match status" value="1"/>
</dbReference>
<dbReference type="Pfam" id="PF00507">
    <property type="entry name" value="Oxidored_q4"/>
    <property type="match status" value="1"/>
</dbReference>
<dbReference type="EC" id="7.1.1.-" evidence="12"/>
<keyword evidence="11 12" id="KW-0472">Membrane</keyword>
<dbReference type="GO" id="GO:0050136">
    <property type="term" value="F:NADH dehydrogenase (quinone) (non-electrogenic) activity"/>
    <property type="evidence" value="ECO:0007669"/>
    <property type="project" value="UniProtKB-UniRule"/>
</dbReference>
<dbReference type="Proteomes" id="UP000294289">
    <property type="component" value="Chromosome"/>
</dbReference>
<comment type="catalytic activity">
    <reaction evidence="12 13">
        <text>a quinone + NADH + 5 H(+)(in) = a quinol + NAD(+) + 4 H(+)(out)</text>
        <dbReference type="Rhea" id="RHEA:57888"/>
        <dbReference type="ChEBI" id="CHEBI:15378"/>
        <dbReference type="ChEBI" id="CHEBI:24646"/>
        <dbReference type="ChEBI" id="CHEBI:57540"/>
        <dbReference type="ChEBI" id="CHEBI:57945"/>
        <dbReference type="ChEBI" id="CHEBI:132124"/>
    </reaction>
</comment>
<gene>
    <name evidence="12 14" type="primary">nuoA</name>
    <name evidence="14" type="ORF">ERCIPICE3303_057</name>
</gene>
<comment type="function">
    <text evidence="12">NDH-1 shuttles electrons from NADH, via FMN and iron-sulfur (Fe-S) centers, to quinones in the respiratory chain. The immediate electron acceptor for the enzyme in this species is believed to be ubiquinone. Couples the redox reaction to proton translocation (for every two electrons transferred, four hydrogen ions are translocated across the cytoplasmic membrane), and thus conserves the redox energy in a proton gradient.</text>
</comment>